<evidence type="ECO:0000256" key="1">
    <source>
        <dbReference type="SAM" id="MobiDB-lite"/>
    </source>
</evidence>
<proteinExistence type="predicted"/>
<dbReference type="KEGG" id="mng:MNEG_12165"/>
<evidence type="ECO:0000313" key="2">
    <source>
        <dbReference type="EMBL" id="KIY95797.1"/>
    </source>
</evidence>
<gene>
    <name evidence="2" type="ORF">MNEG_12165</name>
</gene>
<dbReference type="EMBL" id="KK103319">
    <property type="protein sequence ID" value="KIY95797.1"/>
    <property type="molecule type" value="Genomic_DNA"/>
</dbReference>
<name>A0A0D2J7M1_9CHLO</name>
<keyword evidence="3" id="KW-1185">Reference proteome</keyword>
<accession>A0A0D2J7M1</accession>
<organism evidence="2 3">
    <name type="scientific">Monoraphidium neglectum</name>
    <dbReference type="NCBI Taxonomy" id="145388"/>
    <lineage>
        <taxon>Eukaryota</taxon>
        <taxon>Viridiplantae</taxon>
        <taxon>Chlorophyta</taxon>
        <taxon>core chlorophytes</taxon>
        <taxon>Chlorophyceae</taxon>
        <taxon>CS clade</taxon>
        <taxon>Sphaeropleales</taxon>
        <taxon>Selenastraceae</taxon>
        <taxon>Monoraphidium</taxon>
    </lineage>
</organism>
<sequence length="136" mass="14679">MVPRERPQEDSQPPPPLQPAHQDATAASPVPVIGPRAYIEQPLDFLPLFLMTPHVASMAPGDALLAGRSCRPRKPLDDACLTAFLTAAMRTTTATADILEFTSAEVLTEAFHRIVGRPWECPPGYVSMLSLMATGT</sequence>
<dbReference type="RefSeq" id="XP_013894817.1">
    <property type="nucleotide sequence ID" value="XM_014039363.1"/>
</dbReference>
<dbReference type="Proteomes" id="UP000054498">
    <property type="component" value="Unassembled WGS sequence"/>
</dbReference>
<protein>
    <submittedName>
        <fullName evidence="2">Uncharacterized protein</fullName>
    </submittedName>
</protein>
<dbReference type="GeneID" id="25729500"/>
<reference evidence="2 3" key="1">
    <citation type="journal article" date="2013" name="BMC Genomics">
        <title>Reconstruction of the lipid metabolism for the microalga Monoraphidium neglectum from its genome sequence reveals characteristics suitable for biofuel production.</title>
        <authorList>
            <person name="Bogen C."/>
            <person name="Al-Dilaimi A."/>
            <person name="Albersmeier A."/>
            <person name="Wichmann J."/>
            <person name="Grundmann M."/>
            <person name="Rupp O."/>
            <person name="Lauersen K.J."/>
            <person name="Blifernez-Klassen O."/>
            <person name="Kalinowski J."/>
            <person name="Goesmann A."/>
            <person name="Mussgnug J.H."/>
            <person name="Kruse O."/>
        </authorList>
    </citation>
    <scope>NUCLEOTIDE SEQUENCE [LARGE SCALE GENOMIC DNA]</scope>
    <source>
        <strain evidence="2 3">SAG 48.87</strain>
    </source>
</reference>
<feature type="region of interest" description="Disordered" evidence="1">
    <location>
        <begin position="1"/>
        <end position="26"/>
    </location>
</feature>
<evidence type="ECO:0000313" key="3">
    <source>
        <dbReference type="Proteomes" id="UP000054498"/>
    </source>
</evidence>
<dbReference type="AlphaFoldDB" id="A0A0D2J7M1"/>